<protein>
    <recommendedName>
        <fullName evidence="6">Calcineurin-like phosphoesterase domain-containing protein</fullName>
    </recommendedName>
</protein>
<proteinExistence type="predicted"/>
<evidence type="ECO:0000313" key="5">
    <source>
        <dbReference type="Proteomes" id="UP000008370"/>
    </source>
</evidence>
<dbReference type="PANTHER" id="PTHR11575">
    <property type="entry name" value="5'-NUCLEOTIDASE-RELATED"/>
    <property type="match status" value="1"/>
</dbReference>
<dbReference type="Gene3D" id="3.60.21.10">
    <property type="match status" value="1"/>
</dbReference>
<dbReference type="GO" id="GO:0016787">
    <property type="term" value="F:hydrolase activity"/>
    <property type="evidence" value="ECO:0007669"/>
    <property type="project" value="InterPro"/>
</dbReference>
<dbReference type="SUPFAM" id="SSF55816">
    <property type="entry name" value="5'-nucleotidase (syn. UDP-sugar hydrolase), C-terminal domain"/>
    <property type="match status" value="1"/>
</dbReference>
<dbReference type="InParanoid" id="K5W4E9"/>
<dbReference type="PROSITE" id="PS51257">
    <property type="entry name" value="PROKAR_LIPOPROTEIN"/>
    <property type="match status" value="1"/>
</dbReference>
<organism evidence="4 5">
    <name type="scientific">Phanerochaete carnosa (strain HHB-10118-sp)</name>
    <name type="common">White-rot fungus</name>
    <name type="synonym">Peniophora carnosa</name>
    <dbReference type="NCBI Taxonomy" id="650164"/>
    <lineage>
        <taxon>Eukaryota</taxon>
        <taxon>Fungi</taxon>
        <taxon>Dikarya</taxon>
        <taxon>Basidiomycota</taxon>
        <taxon>Agaricomycotina</taxon>
        <taxon>Agaricomycetes</taxon>
        <taxon>Polyporales</taxon>
        <taxon>Phanerochaetaceae</taxon>
        <taxon>Phanerochaete</taxon>
    </lineage>
</organism>
<dbReference type="GO" id="GO:0009166">
    <property type="term" value="P:nucleotide catabolic process"/>
    <property type="evidence" value="ECO:0007669"/>
    <property type="project" value="InterPro"/>
</dbReference>
<dbReference type="PANTHER" id="PTHR11575:SF22">
    <property type="entry name" value="ADL392WP"/>
    <property type="match status" value="1"/>
</dbReference>
<evidence type="ECO:0000259" key="3">
    <source>
        <dbReference type="Pfam" id="PF21953"/>
    </source>
</evidence>
<dbReference type="PIRSF" id="PIRSF017316">
    <property type="entry name" value="Pesterase_C1039"/>
    <property type="match status" value="1"/>
</dbReference>
<gene>
    <name evidence="4" type="ORF">PHACADRAFT_260331</name>
</gene>
<dbReference type="AlphaFoldDB" id="K5W4E9"/>
<dbReference type="Proteomes" id="UP000008370">
    <property type="component" value="Unassembled WGS sequence"/>
</dbReference>
<dbReference type="InterPro" id="IPR041823">
    <property type="entry name" value="YHR202W_N"/>
</dbReference>
<dbReference type="RefSeq" id="XP_007398476.1">
    <property type="nucleotide sequence ID" value="XM_007398414.1"/>
</dbReference>
<evidence type="ECO:0000256" key="1">
    <source>
        <dbReference type="SAM" id="SignalP"/>
    </source>
</evidence>
<dbReference type="Pfam" id="PF21953">
    <property type="entry name" value="NadN_nucleosid_C"/>
    <property type="match status" value="1"/>
</dbReference>
<feature type="domain" description="Putative 5'-nucleotidase C-terminal" evidence="3">
    <location>
        <begin position="380"/>
        <end position="578"/>
    </location>
</feature>
<dbReference type="FunCoup" id="K5W4E9">
    <property type="interactions" value="194"/>
</dbReference>
<dbReference type="InterPro" id="IPR036907">
    <property type="entry name" value="5'-Nucleotdase_C_sf"/>
</dbReference>
<feature type="signal peptide" evidence="1">
    <location>
        <begin position="1"/>
        <end position="19"/>
    </location>
</feature>
<dbReference type="InterPro" id="IPR014485">
    <property type="entry name" value="Pesterase_C1039"/>
</dbReference>
<dbReference type="CDD" id="cd07407">
    <property type="entry name" value="MPP_YHR202W_N"/>
    <property type="match status" value="1"/>
</dbReference>
<dbReference type="InterPro" id="IPR006179">
    <property type="entry name" value="5_nucleotidase/apyrase"/>
</dbReference>
<dbReference type="InterPro" id="IPR053828">
    <property type="entry name" value="Nucleosidase_C"/>
</dbReference>
<dbReference type="Gene3D" id="3.90.780.10">
    <property type="entry name" value="5'-Nucleotidase, C-terminal domain"/>
    <property type="match status" value="2"/>
</dbReference>
<dbReference type="FunFam" id="3.60.21.10:FF:000043">
    <property type="entry name" value="Ser/Thr protein phosphatase family"/>
    <property type="match status" value="1"/>
</dbReference>
<dbReference type="EMBL" id="JH930474">
    <property type="protein sequence ID" value="EKM53799.1"/>
    <property type="molecule type" value="Genomic_DNA"/>
</dbReference>
<feature type="chain" id="PRO_5003885323" description="Calcineurin-like phosphoesterase domain-containing protein" evidence="1">
    <location>
        <begin position="20"/>
        <end position="616"/>
    </location>
</feature>
<name>K5W4E9_PHACS</name>
<evidence type="ECO:0000313" key="4">
    <source>
        <dbReference type="EMBL" id="EKM53799.1"/>
    </source>
</evidence>
<feature type="domain" description="Calcineurin-like phosphoesterase" evidence="2">
    <location>
        <begin position="54"/>
        <end position="286"/>
    </location>
</feature>
<dbReference type="OrthoDB" id="7722975at2759"/>
<dbReference type="KEGG" id="pco:PHACADRAFT_260331"/>
<keyword evidence="1" id="KW-0732">Signal</keyword>
<dbReference type="STRING" id="650164.K5W4E9"/>
<dbReference type="InterPro" id="IPR029052">
    <property type="entry name" value="Metallo-depent_PP-like"/>
</dbReference>
<dbReference type="GeneID" id="18917700"/>
<dbReference type="SUPFAM" id="SSF56300">
    <property type="entry name" value="Metallo-dependent phosphatases"/>
    <property type="match status" value="1"/>
</dbReference>
<dbReference type="Pfam" id="PF00149">
    <property type="entry name" value="Metallophos"/>
    <property type="match status" value="1"/>
</dbReference>
<dbReference type="InterPro" id="IPR004843">
    <property type="entry name" value="Calcineurin-like_PHP"/>
</dbReference>
<accession>K5W4E9</accession>
<reference evidence="4 5" key="1">
    <citation type="journal article" date="2012" name="BMC Genomics">
        <title>Comparative genomics of the white-rot fungi, Phanerochaete carnosa and P. chrysosporium, to elucidate the genetic basis of the distinct wood types they colonize.</title>
        <authorList>
            <person name="Suzuki H."/>
            <person name="MacDonald J."/>
            <person name="Syed K."/>
            <person name="Salamov A."/>
            <person name="Hori C."/>
            <person name="Aerts A."/>
            <person name="Henrissat B."/>
            <person name="Wiebenga A."/>
            <person name="vanKuyk P.A."/>
            <person name="Barry K."/>
            <person name="Lindquist E."/>
            <person name="LaButti K."/>
            <person name="Lapidus A."/>
            <person name="Lucas S."/>
            <person name="Coutinho P."/>
            <person name="Gong Y."/>
            <person name="Samejima M."/>
            <person name="Mahadevan R."/>
            <person name="Abou-Zaid M."/>
            <person name="de Vries R.P."/>
            <person name="Igarashi K."/>
            <person name="Yadav J.S."/>
            <person name="Grigoriev I.V."/>
            <person name="Master E.R."/>
        </authorList>
    </citation>
    <scope>NUCLEOTIDE SEQUENCE [LARGE SCALE GENOMIC DNA]</scope>
    <source>
        <strain evidence="4 5">HHB-10118-sp</strain>
    </source>
</reference>
<evidence type="ECO:0000259" key="2">
    <source>
        <dbReference type="Pfam" id="PF00149"/>
    </source>
</evidence>
<evidence type="ECO:0008006" key="6">
    <source>
        <dbReference type="Google" id="ProtNLM"/>
    </source>
</evidence>
<dbReference type="HOGENOM" id="CLU_019028_1_0_1"/>
<sequence>MRLAPTSFALLTFCAAALACPGEEGHVHADAHKREFPQLPLTPPTRPLVWGDVNIIHTTDTHGWLLGHQKQSFPEPNYDGDLGDFYSFVSHMKEIALEKDVDLLLVDTGDLHDGTGLSDGFPPGGVDGHETNKYIAMLPYDVMAIGNHELYIYADTLDTLQNLVPKLNGRYLSSNVNITIADKDGNPVSVPVGDRFVKFKTRKGRSVTSLGVLYDFTGNDHNTTVQTVQDMVKESWFSEAIADEPDFFLLLGHMPVRRDNWPTVFNAVRAVHPETPILILGGHSHIRDCVQLDGRSMALESGRYMETIGWMSVDLDEANSKQNLSFTRRYLDQNRVAYEYHTSQKNETFDTVEGREITAGLEQLFNQFDLSFLFGTAPRDYTLSRDPYPSNGSALSLFVQEALPVALAINNSRASIPSIIFTNSGELRFDIYAGPFDKNDQLTTLPFMDSFLFIPNVTAGVANQVLPMLNGEGADERKRALRSLYELGEMYGRGNVERVYRAWLANMDRRSGPERRAMQNLTLGYVTDDACPGVGDDVLHSPLPFFDSPDFIASNAPNVSDDTPIDLVFINFIEDQLLPVLNSIQTEKNYTDADVMSYTPTLASEVFGLYAQAAWN</sequence>
<dbReference type="GO" id="GO:0005829">
    <property type="term" value="C:cytosol"/>
    <property type="evidence" value="ECO:0007669"/>
    <property type="project" value="TreeGrafter"/>
</dbReference>
<dbReference type="GO" id="GO:0005576">
    <property type="term" value="C:extracellular region"/>
    <property type="evidence" value="ECO:0007669"/>
    <property type="project" value="UniProtKB-ARBA"/>
</dbReference>
<keyword evidence="5" id="KW-1185">Reference proteome</keyword>